<proteinExistence type="predicted"/>
<accession>A0A4S8KRP1</accession>
<gene>
    <name evidence="1" type="ORF">K435DRAFT_57389</name>
</gene>
<reference evidence="1 2" key="1">
    <citation type="journal article" date="2019" name="Nat. Ecol. Evol.">
        <title>Megaphylogeny resolves global patterns of mushroom evolution.</title>
        <authorList>
            <person name="Varga T."/>
            <person name="Krizsan K."/>
            <person name="Foldi C."/>
            <person name="Dima B."/>
            <person name="Sanchez-Garcia M."/>
            <person name="Sanchez-Ramirez S."/>
            <person name="Szollosi G.J."/>
            <person name="Szarkandi J.G."/>
            <person name="Papp V."/>
            <person name="Albert L."/>
            <person name="Andreopoulos W."/>
            <person name="Angelini C."/>
            <person name="Antonin V."/>
            <person name="Barry K.W."/>
            <person name="Bougher N.L."/>
            <person name="Buchanan P."/>
            <person name="Buyck B."/>
            <person name="Bense V."/>
            <person name="Catcheside P."/>
            <person name="Chovatia M."/>
            <person name="Cooper J."/>
            <person name="Damon W."/>
            <person name="Desjardin D."/>
            <person name="Finy P."/>
            <person name="Geml J."/>
            <person name="Haridas S."/>
            <person name="Hughes K."/>
            <person name="Justo A."/>
            <person name="Karasinski D."/>
            <person name="Kautmanova I."/>
            <person name="Kiss B."/>
            <person name="Kocsube S."/>
            <person name="Kotiranta H."/>
            <person name="LaButti K.M."/>
            <person name="Lechner B.E."/>
            <person name="Liimatainen K."/>
            <person name="Lipzen A."/>
            <person name="Lukacs Z."/>
            <person name="Mihaltcheva S."/>
            <person name="Morgado L.N."/>
            <person name="Niskanen T."/>
            <person name="Noordeloos M.E."/>
            <person name="Ohm R.A."/>
            <person name="Ortiz-Santana B."/>
            <person name="Ovrebo C."/>
            <person name="Racz N."/>
            <person name="Riley R."/>
            <person name="Savchenko A."/>
            <person name="Shiryaev A."/>
            <person name="Soop K."/>
            <person name="Spirin V."/>
            <person name="Szebenyi C."/>
            <person name="Tomsovsky M."/>
            <person name="Tulloss R.E."/>
            <person name="Uehling J."/>
            <person name="Grigoriev I.V."/>
            <person name="Vagvolgyi C."/>
            <person name="Papp T."/>
            <person name="Martin F.M."/>
            <person name="Miettinen O."/>
            <person name="Hibbett D.S."/>
            <person name="Nagy L.G."/>
        </authorList>
    </citation>
    <scope>NUCLEOTIDE SEQUENCE [LARGE SCALE GENOMIC DNA]</scope>
    <source>
        <strain evidence="1 2">CBS 962.96</strain>
    </source>
</reference>
<name>A0A4S8KRP1_DENBC</name>
<evidence type="ECO:0000313" key="1">
    <source>
        <dbReference type="EMBL" id="THU78409.1"/>
    </source>
</evidence>
<keyword evidence="2" id="KW-1185">Reference proteome</keyword>
<dbReference type="AlphaFoldDB" id="A0A4S8KRP1"/>
<dbReference type="Proteomes" id="UP000297245">
    <property type="component" value="Unassembled WGS sequence"/>
</dbReference>
<evidence type="ECO:0000313" key="2">
    <source>
        <dbReference type="Proteomes" id="UP000297245"/>
    </source>
</evidence>
<protein>
    <submittedName>
        <fullName evidence="1">Uncharacterized protein</fullName>
    </submittedName>
</protein>
<sequence length="68" mass="7762">MSCFPMKLHTSPRRDTTSNLLEALSPPVFYVTTQIPSFSVRDSLSYISQRTGARIMSKYQYLACLKLN</sequence>
<organism evidence="1 2">
    <name type="scientific">Dendrothele bispora (strain CBS 962.96)</name>
    <dbReference type="NCBI Taxonomy" id="1314807"/>
    <lineage>
        <taxon>Eukaryota</taxon>
        <taxon>Fungi</taxon>
        <taxon>Dikarya</taxon>
        <taxon>Basidiomycota</taxon>
        <taxon>Agaricomycotina</taxon>
        <taxon>Agaricomycetes</taxon>
        <taxon>Agaricomycetidae</taxon>
        <taxon>Agaricales</taxon>
        <taxon>Agaricales incertae sedis</taxon>
        <taxon>Dendrothele</taxon>
    </lineage>
</organism>
<dbReference type="EMBL" id="ML180198">
    <property type="protein sequence ID" value="THU78409.1"/>
    <property type="molecule type" value="Genomic_DNA"/>
</dbReference>